<evidence type="ECO:0000313" key="2">
    <source>
        <dbReference type="EMBL" id="CEN32782.1"/>
    </source>
</evidence>
<evidence type="ECO:0000256" key="1">
    <source>
        <dbReference type="SAM" id="Phobius"/>
    </source>
</evidence>
<accession>A0A0B7H4F6</accession>
<sequence length="169" mass="19664">MKYNNTFSIGILVIAVVFCLLSYRSCSQYKEKYKILKNSELRIIDNSKGGDQGIYVKELYETNKEDLKNSKSKIAILESEVKKMSKFNREALLFENVTKEAAVNYENLRRITFSNELISNLKSIDTLPVFRVTWKDGLDAKQSEAETKKIYKKWLQLKFGNNKIVVKEQ</sequence>
<dbReference type="EMBL" id="CDOE01000009">
    <property type="protein sequence ID" value="CEN32782.1"/>
    <property type="molecule type" value="Genomic_DNA"/>
</dbReference>
<evidence type="ECO:0000313" key="3">
    <source>
        <dbReference type="Proteomes" id="UP000044026"/>
    </source>
</evidence>
<keyword evidence="1" id="KW-0812">Transmembrane</keyword>
<reference evidence="2 3" key="1">
    <citation type="submission" date="2015-01" db="EMBL/GenBank/DDBJ databases">
        <authorList>
            <person name="Xiang T."/>
            <person name="Song Y."/>
            <person name="Huang L."/>
            <person name="Wang B."/>
            <person name="Wu P."/>
        </authorList>
    </citation>
    <scope>NUCLEOTIDE SEQUENCE [LARGE SCALE GENOMIC DNA]</scope>
    <source>
        <strain evidence="2 3">Cc12</strain>
    </source>
</reference>
<protein>
    <submittedName>
        <fullName evidence="2">Uncharacterized protein</fullName>
    </submittedName>
</protein>
<dbReference type="AlphaFoldDB" id="A0A0B7H4F6"/>
<keyword evidence="1" id="KW-0472">Membrane</keyword>
<name>A0A0B7H4F6_9FLAO</name>
<gene>
    <name evidence="2" type="ORF">CCAN12_170008</name>
</gene>
<organism evidence="2 3">
    <name type="scientific">Capnocytophaga canimorsus</name>
    <dbReference type="NCBI Taxonomy" id="28188"/>
    <lineage>
        <taxon>Bacteria</taxon>
        <taxon>Pseudomonadati</taxon>
        <taxon>Bacteroidota</taxon>
        <taxon>Flavobacteriia</taxon>
        <taxon>Flavobacteriales</taxon>
        <taxon>Flavobacteriaceae</taxon>
        <taxon>Capnocytophaga</taxon>
    </lineage>
</organism>
<feature type="transmembrane region" description="Helical" evidence="1">
    <location>
        <begin position="6"/>
        <end position="23"/>
    </location>
</feature>
<keyword evidence="1" id="KW-1133">Transmembrane helix</keyword>
<proteinExistence type="predicted"/>
<dbReference type="Proteomes" id="UP000044026">
    <property type="component" value="Unassembled WGS sequence"/>
</dbReference>